<accession>A0ABQ7EFK5</accession>
<evidence type="ECO:0000313" key="3">
    <source>
        <dbReference type="Proteomes" id="UP000266723"/>
    </source>
</evidence>
<dbReference type="EMBL" id="QGKV02000299">
    <property type="protein sequence ID" value="KAF3595759.1"/>
    <property type="molecule type" value="Genomic_DNA"/>
</dbReference>
<proteinExistence type="predicted"/>
<protein>
    <recommendedName>
        <fullName evidence="4">t-SNARE coiled-coil homology domain-containing protein</fullName>
    </recommendedName>
</protein>
<sequence>MKSQPDFHTRAEIDQLVEEIYRTLETTEERLDRRCDDIYFPMDLSISVLTSKIEAIQEKLVEIQSYIARRPEASASFDRRNNKTTDILRQTLVDDATNRGRLVPKVTSDMFDTHNQREEISADTYATLRRHQFNLESLGDRSHHPTSIDDDRKNSHPMKSQPDFHTRAEIDQLVEEIYRTLETTEERLDRRCDDIYFPMDLSISVLTSKIEAIQEKLVEIQSYIARRPEASASFDRRNNKTTDILRQTLVDDATNRGRLVPKVTSDMFDTHNQREEISADTYATLRRHQFNLESLGDRS</sequence>
<comment type="caution">
    <text evidence="2">The sequence shown here is derived from an EMBL/GenBank/DDBJ whole genome shotgun (WGS) entry which is preliminary data.</text>
</comment>
<evidence type="ECO:0000313" key="2">
    <source>
        <dbReference type="EMBL" id="KAF3595759.1"/>
    </source>
</evidence>
<organism evidence="2 3">
    <name type="scientific">Brassica cretica</name>
    <name type="common">Mustard</name>
    <dbReference type="NCBI Taxonomy" id="69181"/>
    <lineage>
        <taxon>Eukaryota</taxon>
        <taxon>Viridiplantae</taxon>
        <taxon>Streptophyta</taxon>
        <taxon>Embryophyta</taxon>
        <taxon>Tracheophyta</taxon>
        <taxon>Spermatophyta</taxon>
        <taxon>Magnoliopsida</taxon>
        <taxon>eudicotyledons</taxon>
        <taxon>Gunneridae</taxon>
        <taxon>Pentapetalae</taxon>
        <taxon>rosids</taxon>
        <taxon>malvids</taxon>
        <taxon>Brassicales</taxon>
        <taxon>Brassicaceae</taxon>
        <taxon>Brassiceae</taxon>
        <taxon>Brassica</taxon>
    </lineage>
</organism>
<evidence type="ECO:0008006" key="4">
    <source>
        <dbReference type="Google" id="ProtNLM"/>
    </source>
</evidence>
<gene>
    <name evidence="2" type="ORF">DY000_02020928</name>
</gene>
<keyword evidence="3" id="KW-1185">Reference proteome</keyword>
<dbReference type="Proteomes" id="UP000266723">
    <property type="component" value="Unassembled WGS sequence"/>
</dbReference>
<feature type="compositionally biased region" description="Basic and acidic residues" evidence="1">
    <location>
        <begin position="138"/>
        <end position="154"/>
    </location>
</feature>
<reference evidence="2 3" key="1">
    <citation type="journal article" date="2020" name="BMC Genomics">
        <title>Intraspecific diversification of the crop wild relative Brassica cretica Lam. using demographic model selection.</title>
        <authorList>
            <person name="Kioukis A."/>
            <person name="Michalopoulou V.A."/>
            <person name="Briers L."/>
            <person name="Pirintsos S."/>
            <person name="Studholme D.J."/>
            <person name="Pavlidis P."/>
            <person name="Sarris P.F."/>
        </authorList>
    </citation>
    <scope>NUCLEOTIDE SEQUENCE [LARGE SCALE GENOMIC DNA]</scope>
    <source>
        <strain evidence="3">cv. PFS-1207/04</strain>
    </source>
</reference>
<name>A0ABQ7EFK5_BRACR</name>
<feature type="region of interest" description="Disordered" evidence="1">
    <location>
        <begin position="136"/>
        <end position="162"/>
    </location>
</feature>
<evidence type="ECO:0000256" key="1">
    <source>
        <dbReference type="SAM" id="MobiDB-lite"/>
    </source>
</evidence>